<evidence type="ECO:0000259" key="2">
    <source>
        <dbReference type="PROSITE" id="PS50206"/>
    </source>
</evidence>
<keyword evidence="1" id="KW-1133">Transmembrane helix</keyword>
<comment type="caution">
    <text evidence="3">The sequence shown here is derived from an EMBL/GenBank/DDBJ whole genome shotgun (WGS) entry which is preliminary data.</text>
</comment>
<dbReference type="Gene3D" id="3.40.250.10">
    <property type="entry name" value="Rhodanese-like domain"/>
    <property type="match status" value="1"/>
</dbReference>
<dbReference type="Proteomes" id="UP000177588">
    <property type="component" value="Unassembled WGS sequence"/>
</dbReference>
<dbReference type="SUPFAM" id="SSF52821">
    <property type="entry name" value="Rhodanese/Cell cycle control phosphatase"/>
    <property type="match status" value="1"/>
</dbReference>
<dbReference type="Pfam" id="PF00581">
    <property type="entry name" value="Rhodanese"/>
    <property type="match status" value="1"/>
</dbReference>
<organism evidence="3 4">
    <name type="scientific">Candidatus Woykebacteria bacterium RBG_16_44_10</name>
    <dbReference type="NCBI Taxonomy" id="1802597"/>
    <lineage>
        <taxon>Bacteria</taxon>
        <taxon>Candidatus Woykeibacteriota</taxon>
    </lineage>
</organism>
<dbReference type="STRING" id="1802597.A2Z24_00195"/>
<feature type="domain" description="Rhodanese" evidence="2">
    <location>
        <begin position="193"/>
        <end position="284"/>
    </location>
</feature>
<dbReference type="InterPro" id="IPR001763">
    <property type="entry name" value="Rhodanese-like_dom"/>
</dbReference>
<evidence type="ECO:0000313" key="3">
    <source>
        <dbReference type="EMBL" id="OGY26529.1"/>
    </source>
</evidence>
<name>A0A1G1WFP7_9BACT</name>
<feature type="transmembrane region" description="Helical" evidence="1">
    <location>
        <begin position="136"/>
        <end position="158"/>
    </location>
</feature>
<feature type="transmembrane region" description="Helical" evidence="1">
    <location>
        <begin position="12"/>
        <end position="34"/>
    </location>
</feature>
<keyword evidence="1" id="KW-0812">Transmembrane</keyword>
<evidence type="ECO:0000256" key="1">
    <source>
        <dbReference type="SAM" id="Phobius"/>
    </source>
</evidence>
<sequence>MNDIVNLLQNDPLVFIAWAIAAVSLVLLFLFAIYFNFIPAKIAREYREIRERPLLYFGLLVLVMGLALITIVLGLPSGFFVKLIQDTVFVVGFFTVAVVVLALIFLTPAIRSHLRSNKGVTAVSAKSSLGKIQKHWIKLAVLAVLLLVVGCGLLFLYVRNTSVLILSARHFLLLERSGVELLKSGASYAEIYEKGDLLLFDARDINSYFKARAQGATVINLDELLKAEELNYPKDKRVALYGSSDQLDQLRKAADKLQRSGVPKVYIIKDGLEGFRKAGYPIIENAPITLRFGLVGI</sequence>
<dbReference type="EMBL" id="MHCT01000005">
    <property type="protein sequence ID" value="OGY26529.1"/>
    <property type="molecule type" value="Genomic_DNA"/>
</dbReference>
<dbReference type="InterPro" id="IPR036873">
    <property type="entry name" value="Rhodanese-like_dom_sf"/>
</dbReference>
<keyword evidence="1" id="KW-0472">Membrane</keyword>
<feature type="transmembrane region" description="Helical" evidence="1">
    <location>
        <begin position="87"/>
        <end position="106"/>
    </location>
</feature>
<accession>A0A1G1WFP7</accession>
<feature type="transmembrane region" description="Helical" evidence="1">
    <location>
        <begin position="54"/>
        <end position="75"/>
    </location>
</feature>
<dbReference type="PROSITE" id="PS50206">
    <property type="entry name" value="RHODANESE_3"/>
    <property type="match status" value="1"/>
</dbReference>
<gene>
    <name evidence="3" type="ORF">A2Z24_00195</name>
</gene>
<proteinExistence type="predicted"/>
<evidence type="ECO:0000313" key="4">
    <source>
        <dbReference type="Proteomes" id="UP000177588"/>
    </source>
</evidence>
<dbReference type="AlphaFoldDB" id="A0A1G1WFP7"/>
<dbReference type="SMART" id="SM00450">
    <property type="entry name" value="RHOD"/>
    <property type="match status" value="1"/>
</dbReference>
<protein>
    <recommendedName>
        <fullName evidence="2">Rhodanese domain-containing protein</fullName>
    </recommendedName>
</protein>
<reference evidence="3 4" key="1">
    <citation type="journal article" date="2016" name="Nat. Commun.">
        <title>Thousands of microbial genomes shed light on interconnected biogeochemical processes in an aquifer system.</title>
        <authorList>
            <person name="Anantharaman K."/>
            <person name="Brown C.T."/>
            <person name="Hug L.A."/>
            <person name="Sharon I."/>
            <person name="Castelle C.J."/>
            <person name="Probst A.J."/>
            <person name="Thomas B.C."/>
            <person name="Singh A."/>
            <person name="Wilkins M.J."/>
            <person name="Karaoz U."/>
            <person name="Brodie E.L."/>
            <person name="Williams K.H."/>
            <person name="Hubbard S.S."/>
            <person name="Banfield J.F."/>
        </authorList>
    </citation>
    <scope>NUCLEOTIDE SEQUENCE [LARGE SCALE GENOMIC DNA]</scope>
</reference>